<organism evidence="2 3">
    <name type="scientific">Allacma fusca</name>
    <dbReference type="NCBI Taxonomy" id="39272"/>
    <lineage>
        <taxon>Eukaryota</taxon>
        <taxon>Metazoa</taxon>
        <taxon>Ecdysozoa</taxon>
        <taxon>Arthropoda</taxon>
        <taxon>Hexapoda</taxon>
        <taxon>Collembola</taxon>
        <taxon>Symphypleona</taxon>
        <taxon>Sminthuridae</taxon>
        <taxon>Allacma</taxon>
    </lineage>
</organism>
<gene>
    <name evidence="2" type="ORF">AFUS01_LOCUS27912</name>
</gene>
<dbReference type="PANTHER" id="PTHR43674:SF2">
    <property type="entry name" value="BETA-UREIDOPROPIONASE"/>
    <property type="match status" value="1"/>
</dbReference>
<sequence length="327" mass="36870">MNEISIQTRNLPEGEILETNGLELKFHTFSATTDKEQLRPPRRVKVGLLQLSHPVPTTFPVSEQLHASHKLAERAITVAARTGVNIFCFPETWNMPFAFCARERLPWTEFAENAENGPTTKFLQDLARRNDMVMISSILERDQYDVFWNTAVIIDSSGEVLGKTRKNHIPLVEGVNESTYYKESTLGHPVFNTRYGKIVLYHGQASEPLWPIEARNAAIANSYFTCAINRVGTEVFPNELTVEDGNPVQANTGHFFGSSYVAAPNGSRSLGLSRIQPGLLVVELDLNLCRQVKDKWNFQMNMRLPLYAQLFTKASNQDYKQHIVGGK</sequence>
<dbReference type="GO" id="GO:0003837">
    <property type="term" value="F:beta-ureidopropionase activity"/>
    <property type="evidence" value="ECO:0007669"/>
    <property type="project" value="TreeGrafter"/>
</dbReference>
<feature type="domain" description="CN hydrolase" evidence="1">
    <location>
        <begin position="44"/>
        <end position="286"/>
    </location>
</feature>
<dbReference type="PROSITE" id="PS50263">
    <property type="entry name" value="CN_HYDROLASE"/>
    <property type="match status" value="1"/>
</dbReference>
<dbReference type="OrthoDB" id="412018at2759"/>
<reference evidence="2" key="1">
    <citation type="submission" date="2021-06" db="EMBL/GenBank/DDBJ databases">
        <authorList>
            <person name="Hodson N. C."/>
            <person name="Mongue J. A."/>
            <person name="Jaron S. K."/>
        </authorList>
    </citation>
    <scope>NUCLEOTIDE SEQUENCE</scope>
</reference>
<dbReference type="GO" id="GO:0033396">
    <property type="term" value="P:beta-alanine biosynthetic process via 3-ureidopropionate"/>
    <property type="evidence" value="ECO:0007669"/>
    <property type="project" value="TreeGrafter"/>
</dbReference>
<name>A0A8J2L7Z1_9HEXA</name>
<dbReference type="EMBL" id="CAJVCH010391728">
    <property type="protein sequence ID" value="CAG7817339.1"/>
    <property type="molecule type" value="Genomic_DNA"/>
</dbReference>
<proteinExistence type="predicted"/>
<dbReference type="AlphaFoldDB" id="A0A8J2L7Z1"/>
<evidence type="ECO:0000313" key="2">
    <source>
        <dbReference type="EMBL" id="CAG7817339.1"/>
    </source>
</evidence>
<accession>A0A8J2L7Z1</accession>
<evidence type="ECO:0000259" key="1">
    <source>
        <dbReference type="PROSITE" id="PS50263"/>
    </source>
</evidence>
<dbReference type="InterPro" id="IPR003010">
    <property type="entry name" value="C-N_Hydrolase"/>
</dbReference>
<dbReference type="Proteomes" id="UP000708208">
    <property type="component" value="Unassembled WGS sequence"/>
</dbReference>
<dbReference type="InterPro" id="IPR050345">
    <property type="entry name" value="Aliph_Amidase/BUP"/>
</dbReference>
<comment type="caution">
    <text evidence="2">The sequence shown here is derived from an EMBL/GenBank/DDBJ whole genome shotgun (WGS) entry which is preliminary data.</text>
</comment>
<dbReference type="PANTHER" id="PTHR43674">
    <property type="entry name" value="NITRILASE C965.09-RELATED"/>
    <property type="match status" value="1"/>
</dbReference>
<evidence type="ECO:0000313" key="3">
    <source>
        <dbReference type="Proteomes" id="UP000708208"/>
    </source>
</evidence>
<keyword evidence="3" id="KW-1185">Reference proteome</keyword>
<dbReference type="Pfam" id="PF00795">
    <property type="entry name" value="CN_hydrolase"/>
    <property type="match status" value="2"/>
</dbReference>
<protein>
    <recommendedName>
        <fullName evidence="1">CN hydrolase domain-containing protein</fullName>
    </recommendedName>
</protein>